<gene>
    <name evidence="18" type="ORF">ZOSMA_223G00330</name>
</gene>
<comment type="similarity">
    <text evidence="13">Belongs to the RING-type zinc finger family. ATL subfamily.</text>
</comment>
<feature type="transmembrane region" description="Helical" evidence="16">
    <location>
        <begin position="56"/>
        <end position="78"/>
    </location>
</feature>
<evidence type="ECO:0000256" key="8">
    <source>
        <dbReference type="ARBA" id="ARBA00022771"/>
    </source>
</evidence>
<evidence type="ECO:0000256" key="2">
    <source>
        <dbReference type="ARBA" id="ARBA00004167"/>
    </source>
</evidence>
<dbReference type="FunFam" id="3.30.40.10:FF:000231">
    <property type="entry name" value="RING-H2 finger protein ATL46"/>
    <property type="match status" value="1"/>
</dbReference>
<dbReference type="CDD" id="cd16461">
    <property type="entry name" value="RING-H2_EL5-like"/>
    <property type="match status" value="1"/>
</dbReference>
<keyword evidence="5" id="KW-0808">Transferase</keyword>
<dbReference type="PANTHER" id="PTHR45768">
    <property type="entry name" value="E3 UBIQUITIN-PROTEIN LIGASE RNF13-LIKE"/>
    <property type="match status" value="1"/>
</dbReference>
<dbReference type="AlphaFoldDB" id="A0A0K9PJ96"/>
<keyword evidence="8 14" id="KW-0863">Zinc-finger</keyword>
<name>A0A0K9PJ96_ZOSMR</name>
<evidence type="ECO:0000256" key="16">
    <source>
        <dbReference type="SAM" id="Phobius"/>
    </source>
</evidence>
<dbReference type="InterPro" id="IPR013083">
    <property type="entry name" value="Znf_RING/FYVE/PHD"/>
</dbReference>
<dbReference type="EMBL" id="LFYR01000794">
    <property type="protein sequence ID" value="KMZ69036.1"/>
    <property type="molecule type" value="Genomic_DNA"/>
</dbReference>
<evidence type="ECO:0000256" key="11">
    <source>
        <dbReference type="ARBA" id="ARBA00022989"/>
    </source>
</evidence>
<evidence type="ECO:0000259" key="17">
    <source>
        <dbReference type="PROSITE" id="PS50089"/>
    </source>
</evidence>
<evidence type="ECO:0000313" key="18">
    <source>
        <dbReference type="EMBL" id="KMZ69036.1"/>
    </source>
</evidence>
<evidence type="ECO:0000256" key="9">
    <source>
        <dbReference type="ARBA" id="ARBA00022786"/>
    </source>
</evidence>
<feature type="compositionally biased region" description="Basic and acidic residues" evidence="15">
    <location>
        <begin position="390"/>
        <end position="399"/>
    </location>
</feature>
<keyword evidence="7" id="KW-0479">Metal-binding</keyword>
<comment type="caution">
    <text evidence="18">The sequence shown here is derived from an EMBL/GenBank/DDBJ whole genome shotgun (WGS) entry which is preliminary data.</text>
</comment>
<dbReference type="GO" id="GO:0061630">
    <property type="term" value="F:ubiquitin protein ligase activity"/>
    <property type="evidence" value="ECO:0007669"/>
    <property type="project" value="UniProtKB-EC"/>
</dbReference>
<evidence type="ECO:0000256" key="4">
    <source>
        <dbReference type="ARBA" id="ARBA00012483"/>
    </source>
</evidence>
<dbReference type="Gene3D" id="3.30.40.10">
    <property type="entry name" value="Zinc/RING finger domain, C3HC4 (zinc finger)"/>
    <property type="match status" value="1"/>
</dbReference>
<comment type="catalytic activity">
    <reaction evidence="1">
        <text>S-ubiquitinyl-[E2 ubiquitin-conjugating enzyme]-L-cysteine + [acceptor protein]-L-lysine = [E2 ubiquitin-conjugating enzyme]-L-cysteine + N(6)-ubiquitinyl-[acceptor protein]-L-lysine.</text>
        <dbReference type="EC" id="2.3.2.27"/>
    </reaction>
</comment>
<evidence type="ECO:0000256" key="13">
    <source>
        <dbReference type="ARBA" id="ARBA00024209"/>
    </source>
</evidence>
<sequence length="399" mass="43742">MPWFCSQSKRESEERFPTSLIYHLQKDVTPSSSFASFPQPTPLAPVSSSGSKINPVVLFIIVILAVIFFVSGLLHLLIRFLMKQKQPASAASPQSNTGYQRDISGSEALQRQLQQLFHLHDSGLDQSFIDALPIFLYKEIVGSKEQFDCAVCLCEFDDEDKLRLLPMCTHAFHLNCIDTWLLSNSTCPLCRGNLFIPGLTIENPVFDFNDDDGNLEDGSSLSLPALNQKAGDLGGEEDEEGSCCVVGKKKVFPVRLGKFKSVHSSNNPGGLVINNDRNNIRREEGESSSSNLDARRCYSMGSYQYVVGDSVLQVALQKGKRGDEKPSGGGSSSRKDPLPSLHAEGLLGKRLSVVGKGESFSVSKIWQWSSTNNSKGKFPIVSADTSSLDGDGRRSLPWI</sequence>
<accession>A0A0K9PJ96</accession>
<keyword evidence="10" id="KW-0862">Zinc</keyword>
<dbReference type="EC" id="2.3.2.27" evidence="4"/>
<keyword evidence="9" id="KW-0833">Ubl conjugation pathway</keyword>
<keyword evidence="6 16" id="KW-0812">Transmembrane</keyword>
<evidence type="ECO:0000256" key="14">
    <source>
        <dbReference type="PROSITE-ProRule" id="PRU00175"/>
    </source>
</evidence>
<evidence type="ECO:0000256" key="1">
    <source>
        <dbReference type="ARBA" id="ARBA00000900"/>
    </source>
</evidence>
<evidence type="ECO:0000256" key="6">
    <source>
        <dbReference type="ARBA" id="ARBA00022692"/>
    </source>
</evidence>
<evidence type="ECO:0000256" key="3">
    <source>
        <dbReference type="ARBA" id="ARBA00004906"/>
    </source>
</evidence>
<dbReference type="Pfam" id="PF13639">
    <property type="entry name" value="zf-RING_2"/>
    <property type="match status" value="1"/>
</dbReference>
<evidence type="ECO:0000256" key="12">
    <source>
        <dbReference type="ARBA" id="ARBA00023136"/>
    </source>
</evidence>
<dbReference type="SUPFAM" id="SSF57850">
    <property type="entry name" value="RING/U-box"/>
    <property type="match status" value="1"/>
</dbReference>
<keyword evidence="11 16" id="KW-1133">Transmembrane helix</keyword>
<dbReference type="STRING" id="29655.A0A0K9PJ96"/>
<comment type="pathway">
    <text evidence="3">Protein modification; protein ubiquitination.</text>
</comment>
<organism evidence="18 19">
    <name type="scientific">Zostera marina</name>
    <name type="common">Eelgrass</name>
    <dbReference type="NCBI Taxonomy" id="29655"/>
    <lineage>
        <taxon>Eukaryota</taxon>
        <taxon>Viridiplantae</taxon>
        <taxon>Streptophyta</taxon>
        <taxon>Embryophyta</taxon>
        <taxon>Tracheophyta</taxon>
        <taxon>Spermatophyta</taxon>
        <taxon>Magnoliopsida</taxon>
        <taxon>Liliopsida</taxon>
        <taxon>Zosteraceae</taxon>
        <taxon>Zostera</taxon>
    </lineage>
</organism>
<dbReference type="GO" id="GO:0008270">
    <property type="term" value="F:zinc ion binding"/>
    <property type="evidence" value="ECO:0007669"/>
    <property type="project" value="UniProtKB-KW"/>
</dbReference>
<dbReference type="InterPro" id="IPR001841">
    <property type="entry name" value="Znf_RING"/>
</dbReference>
<proteinExistence type="inferred from homology"/>
<dbReference type="GO" id="GO:0016020">
    <property type="term" value="C:membrane"/>
    <property type="evidence" value="ECO:0007669"/>
    <property type="project" value="UniProtKB-SubCell"/>
</dbReference>
<keyword evidence="12 16" id="KW-0472">Membrane</keyword>
<dbReference type="OrthoDB" id="8062037at2759"/>
<feature type="region of interest" description="Disordered" evidence="15">
    <location>
        <begin position="267"/>
        <end position="291"/>
    </location>
</feature>
<dbReference type="Proteomes" id="UP000036987">
    <property type="component" value="Unassembled WGS sequence"/>
</dbReference>
<feature type="domain" description="RING-type" evidence="17">
    <location>
        <begin position="149"/>
        <end position="191"/>
    </location>
</feature>
<protein>
    <recommendedName>
        <fullName evidence="4">RING-type E3 ubiquitin transferase</fullName>
        <ecNumber evidence="4">2.3.2.27</ecNumber>
    </recommendedName>
</protein>
<dbReference type="OMA" id="AYPYRVA"/>
<feature type="region of interest" description="Disordered" evidence="15">
    <location>
        <begin position="370"/>
        <end position="399"/>
    </location>
</feature>
<feature type="region of interest" description="Disordered" evidence="15">
    <location>
        <begin position="317"/>
        <end position="341"/>
    </location>
</feature>
<dbReference type="SMART" id="SM00184">
    <property type="entry name" value="RING"/>
    <property type="match status" value="1"/>
</dbReference>
<evidence type="ECO:0000256" key="15">
    <source>
        <dbReference type="SAM" id="MobiDB-lite"/>
    </source>
</evidence>
<reference evidence="19" key="1">
    <citation type="journal article" date="2016" name="Nature">
        <title>The genome of the seagrass Zostera marina reveals angiosperm adaptation to the sea.</title>
        <authorList>
            <person name="Olsen J.L."/>
            <person name="Rouze P."/>
            <person name="Verhelst B."/>
            <person name="Lin Y.-C."/>
            <person name="Bayer T."/>
            <person name="Collen J."/>
            <person name="Dattolo E."/>
            <person name="De Paoli E."/>
            <person name="Dittami S."/>
            <person name="Maumus F."/>
            <person name="Michel G."/>
            <person name="Kersting A."/>
            <person name="Lauritano C."/>
            <person name="Lohaus R."/>
            <person name="Toepel M."/>
            <person name="Tonon T."/>
            <person name="Vanneste K."/>
            <person name="Amirebrahimi M."/>
            <person name="Brakel J."/>
            <person name="Bostroem C."/>
            <person name="Chovatia M."/>
            <person name="Grimwood J."/>
            <person name="Jenkins J.W."/>
            <person name="Jueterbock A."/>
            <person name="Mraz A."/>
            <person name="Stam W.T."/>
            <person name="Tice H."/>
            <person name="Bornberg-Bauer E."/>
            <person name="Green P.J."/>
            <person name="Pearson G.A."/>
            <person name="Procaccini G."/>
            <person name="Duarte C.M."/>
            <person name="Schmutz J."/>
            <person name="Reusch T.B.H."/>
            <person name="Van de Peer Y."/>
        </authorList>
    </citation>
    <scope>NUCLEOTIDE SEQUENCE [LARGE SCALE GENOMIC DNA]</scope>
    <source>
        <strain evidence="19">cv. Finnish</strain>
    </source>
</reference>
<evidence type="ECO:0000256" key="5">
    <source>
        <dbReference type="ARBA" id="ARBA00022679"/>
    </source>
</evidence>
<evidence type="ECO:0000256" key="7">
    <source>
        <dbReference type="ARBA" id="ARBA00022723"/>
    </source>
</evidence>
<keyword evidence="19" id="KW-1185">Reference proteome</keyword>
<evidence type="ECO:0000256" key="10">
    <source>
        <dbReference type="ARBA" id="ARBA00022833"/>
    </source>
</evidence>
<dbReference type="PANTHER" id="PTHR45768:SF18">
    <property type="entry name" value="RING-H2 FINGER PROTEIN ATL47-RELATED"/>
    <property type="match status" value="1"/>
</dbReference>
<dbReference type="PROSITE" id="PS50089">
    <property type="entry name" value="ZF_RING_2"/>
    <property type="match status" value="1"/>
</dbReference>
<comment type="subcellular location">
    <subcellularLocation>
        <location evidence="2">Membrane</location>
        <topology evidence="2">Single-pass membrane protein</topology>
    </subcellularLocation>
</comment>
<evidence type="ECO:0000313" key="19">
    <source>
        <dbReference type="Proteomes" id="UP000036987"/>
    </source>
</evidence>